<dbReference type="GO" id="GO:0005778">
    <property type="term" value="C:peroxisomal membrane"/>
    <property type="evidence" value="ECO:0007669"/>
    <property type="project" value="TreeGrafter"/>
</dbReference>
<evidence type="ECO:0000313" key="1">
    <source>
        <dbReference type="EMBL" id="EKV20010.1"/>
    </source>
</evidence>
<proteinExistence type="predicted"/>
<organism evidence="1 2">
    <name type="scientific">Penicillium digitatum (strain PHI26 / CECT 20796)</name>
    <name type="common">Green mold</name>
    <dbReference type="NCBI Taxonomy" id="1170229"/>
    <lineage>
        <taxon>Eukaryota</taxon>
        <taxon>Fungi</taxon>
        <taxon>Dikarya</taxon>
        <taxon>Ascomycota</taxon>
        <taxon>Pezizomycotina</taxon>
        <taxon>Eurotiomycetes</taxon>
        <taxon>Eurotiomycetidae</taxon>
        <taxon>Eurotiales</taxon>
        <taxon>Aspergillaceae</taxon>
        <taxon>Penicillium</taxon>
    </lineage>
</organism>
<sequence>MDALLSHLDALVVKPELAPLLSLVKGARNGIVYGSKVRFPHALVTKLIASLYRIREKTKLVLKATRLHARNLSTFAIIYKASMIVLRNIPSGAGKEGRYDSFFAGLLGGYAVFGRQQGSISQQIVIYIFARVMLALAKLAVQPKMHPLSSLITSDSRTKITKNAYPVFASLTWAMVMYIFRWHPETLASSLRSSMVYIYGDSDHWDSLRTLFVHNK</sequence>
<name>K9GDF3_PEND2</name>
<protein>
    <submittedName>
        <fullName evidence="1">Peroxisomal membrane protein (PmpP24), putative</fullName>
    </submittedName>
</protein>
<dbReference type="PIRSF" id="PIRSF013674">
    <property type="entry name" value="PXMP4"/>
    <property type="match status" value="1"/>
</dbReference>
<dbReference type="HOGENOM" id="CLU_054132_1_0_1"/>
<accession>K9GDF3</accession>
<dbReference type="PANTHER" id="PTHR15460:SF3">
    <property type="entry name" value="PEROXISOMAL MEMBRANE PROTEIN 4"/>
    <property type="match status" value="1"/>
</dbReference>
<gene>
    <name evidence="1" type="ORF">PDIG_00050</name>
</gene>
<comment type="caution">
    <text evidence="1">The sequence shown here is derived from an EMBL/GenBank/DDBJ whole genome shotgun (WGS) entry which is preliminary data.</text>
</comment>
<dbReference type="OrthoDB" id="39659at2759"/>
<dbReference type="STRING" id="1170229.K9GDF3"/>
<dbReference type="Proteomes" id="UP000009882">
    <property type="component" value="Unassembled WGS sequence"/>
</dbReference>
<reference evidence="2" key="1">
    <citation type="journal article" date="2012" name="BMC Genomics">
        <title>Genome sequence of the necrotrophic fungus Penicillium digitatum, the main postharvest pathogen of citrus.</title>
        <authorList>
            <person name="Marcet-Houben M."/>
            <person name="Ballester A.-R."/>
            <person name="de la Fuente B."/>
            <person name="Harries E."/>
            <person name="Marcos J.F."/>
            <person name="Gonzalez-Candelas L."/>
            <person name="Gabaldon T."/>
        </authorList>
    </citation>
    <scope>NUCLEOTIDE SEQUENCE [LARGE SCALE GENOMIC DNA]</scope>
    <source>
        <strain evidence="2">PHI26 / CECT 20796</strain>
    </source>
</reference>
<dbReference type="Pfam" id="PF02466">
    <property type="entry name" value="Tim17"/>
    <property type="match status" value="1"/>
</dbReference>
<dbReference type="InterPro" id="IPR019531">
    <property type="entry name" value="Pmp4"/>
</dbReference>
<dbReference type="InParanoid" id="K9GDF3"/>
<dbReference type="eggNOG" id="ENOG502RXMH">
    <property type="taxonomic scope" value="Eukaryota"/>
</dbReference>
<dbReference type="PANTHER" id="PTHR15460">
    <property type="entry name" value="PEROXISOMAL MEMBRANE PROTEIN 4"/>
    <property type="match status" value="1"/>
</dbReference>
<dbReference type="EMBL" id="AKCT01000001">
    <property type="protein sequence ID" value="EKV20010.1"/>
    <property type="molecule type" value="Genomic_DNA"/>
</dbReference>
<dbReference type="AlphaFoldDB" id="K9GDF3"/>
<keyword evidence="2" id="KW-1185">Reference proteome</keyword>
<evidence type="ECO:0000313" key="2">
    <source>
        <dbReference type="Proteomes" id="UP000009882"/>
    </source>
</evidence>
<dbReference type="OMA" id="VMVFLFR"/>